<sequence length="483" mass="50514">MPLRFVQGPFSLVILIALASSGCAPVHMQGAMKNVGRTAEADSFASVRNSPLSAAAHYATAMGFLSGPSVTRGDLEMALSGFQTAARLAPDLWEPLAGAALTSYQLGNVREAMNQMAQAIERRGEAGPMAVPMALLAYRAGEPEFARAALERADRTGDLDMVGLNFLDAAFAGTGWRPASTSPSSSSVPIIQQADAGTGNAAASAAGDDGPGVVIEAYLIRETRGSSGNRGLNLLDGLSVQFGGTLLNYSYDLAADSADTKTGNLSITAPAINYSLNLASNSQSHVTLEASPVVLAREGKKSKFAEGGSVLIVPLSDRSQPIERDVGVTLEVTPQRIGATDVDLDVVLEMSNITGQSSVNVGRGASILETDKTHVEVSVKLPYGKAIVVGSGDSLNRRSTNSRSITPVAIPGLSRRGLSVDRREVLVVLTARAPNSDNRASRSPSEWSQILFGATLSSSKQYGRRPSETPAPSFQMLLPSKLN</sequence>
<dbReference type="Proteomes" id="UP000581447">
    <property type="component" value="Unassembled WGS sequence"/>
</dbReference>
<protein>
    <recommendedName>
        <fullName evidence="4">Type II/III secretion system secretin-like domain-containing protein</fullName>
    </recommendedName>
</protein>
<proteinExistence type="inferred from homology"/>
<feature type="chain" id="PRO_5032909205" description="Type II/III secretion system secretin-like domain-containing protein" evidence="3">
    <location>
        <begin position="20"/>
        <end position="483"/>
    </location>
</feature>
<dbReference type="Pfam" id="PF00263">
    <property type="entry name" value="Secretin"/>
    <property type="match status" value="1"/>
</dbReference>
<name>A0A840AYT9_9SPHN</name>
<feature type="domain" description="Type II/III secretion system secretin-like" evidence="4">
    <location>
        <begin position="281"/>
        <end position="431"/>
    </location>
</feature>
<evidence type="ECO:0000313" key="6">
    <source>
        <dbReference type="Proteomes" id="UP000581447"/>
    </source>
</evidence>
<keyword evidence="6" id="KW-1185">Reference proteome</keyword>
<comment type="caution">
    <text evidence="5">The sequence shown here is derived from an EMBL/GenBank/DDBJ whole genome shotgun (WGS) entry which is preliminary data.</text>
</comment>
<evidence type="ECO:0000256" key="1">
    <source>
        <dbReference type="RuleBase" id="RU004003"/>
    </source>
</evidence>
<accession>A0A840AYT9</accession>
<reference evidence="5 6" key="1">
    <citation type="submission" date="2020-08" db="EMBL/GenBank/DDBJ databases">
        <title>Genomic Encyclopedia of Type Strains, Phase IV (KMG-IV): sequencing the most valuable type-strain genomes for metagenomic binning, comparative biology and taxonomic classification.</title>
        <authorList>
            <person name="Goeker M."/>
        </authorList>
    </citation>
    <scope>NUCLEOTIDE SEQUENCE [LARGE SCALE GENOMIC DNA]</scope>
    <source>
        <strain evidence="5 6">DSM 29050</strain>
    </source>
</reference>
<dbReference type="EMBL" id="JACIEA010000001">
    <property type="protein sequence ID" value="MBB3942146.1"/>
    <property type="molecule type" value="Genomic_DNA"/>
</dbReference>
<dbReference type="Gene3D" id="1.25.40.10">
    <property type="entry name" value="Tetratricopeptide repeat domain"/>
    <property type="match status" value="1"/>
</dbReference>
<dbReference type="GO" id="GO:0009306">
    <property type="term" value="P:protein secretion"/>
    <property type="evidence" value="ECO:0007669"/>
    <property type="project" value="InterPro"/>
</dbReference>
<organism evidence="5 6">
    <name type="scientific">Sphingorhabdus rigui</name>
    <dbReference type="NCBI Taxonomy" id="1282858"/>
    <lineage>
        <taxon>Bacteria</taxon>
        <taxon>Pseudomonadati</taxon>
        <taxon>Pseudomonadota</taxon>
        <taxon>Alphaproteobacteria</taxon>
        <taxon>Sphingomonadales</taxon>
        <taxon>Sphingomonadaceae</taxon>
        <taxon>Sphingorhabdus</taxon>
    </lineage>
</organism>
<dbReference type="InterPro" id="IPR011990">
    <property type="entry name" value="TPR-like_helical_dom_sf"/>
</dbReference>
<dbReference type="InterPro" id="IPR004846">
    <property type="entry name" value="T2SS/T3SS_dom"/>
</dbReference>
<feature type="signal peptide" evidence="3">
    <location>
        <begin position="1"/>
        <end position="19"/>
    </location>
</feature>
<evidence type="ECO:0000256" key="3">
    <source>
        <dbReference type="SAM" id="SignalP"/>
    </source>
</evidence>
<gene>
    <name evidence="5" type="ORF">GGR91_000368</name>
</gene>
<feature type="region of interest" description="Disordered" evidence="2">
    <location>
        <begin position="459"/>
        <end position="483"/>
    </location>
</feature>
<dbReference type="SUPFAM" id="SSF48452">
    <property type="entry name" value="TPR-like"/>
    <property type="match status" value="1"/>
</dbReference>
<comment type="similarity">
    <text evidence="1">Belongs to the bacterial secretin family.</text>
</comment>
<keyword evidence="3" id="KW-0732">Signal</keyword>
<evidence type="ECO:0000313" key="5">
    <source>
        <dbReference type="EMBL" id="MBB3942146.1"/>
    </source>
</evidence>
<dbReference type="PROSITE" id="PS51257">
    <property type="entry name" value="PROKAR_LIPOPROTEIN"/>
    <property type="match status" value="1"/>
</dbReference>
<evidence type="ECO:0000259" key="4">
    <source>
        <dbReference type="Pfam" id="PF00263"/>
    </source>
</evidence>
<dbReference type="AlphaFoldDB" id="A0A840AYT9"/>
<evidence type="ECO:0000256" key="2">
    <source>
        <dbReference type="SAM" id="MobiDB-lite"/>
    </source>
</evidence>
<dbReference type="RefSeq" id="WP_183939498.1">
    <property type="nucleotide sequence ID" value="NZ_BAABBG010000001.1"/>
</dbReference>